<evidence type="ECO:0000313" key="2">
    <source>
        <dbReference type="Proteomes" id="UP001215078"/>
    </source>
</evidence>
<dbReference type="EMBL" id="JAQQPO010000055">
    <property type="protein sequence ID" value="MDC7961717.1"/>
    <property type="molecule type" value="Genomic_DNA"/>
</dbReference>
<comment type="caution">
    <text evidence="1">The sequence shown here is derived from an EMBL/GenBank/DDBJ whole genome shotgun (WGS) entry which is preliminary data.</text>
</comment>
<name>A0AAW6ITL9_BACOV</name>
<gene>
    <name evidence="1" type="ORF">PQ628_26315</name>
</gene>
<dbReference type="InterPro" id="IPR009414">
    <property type="entry name" value="DUF1064"/>
</dbReference>
<reference evidence="1" key="1">
    <citation type="submission" date="2022-10" db="EMBL/GenBank/DDBJ databases">
        <title>Human gut microbiome strain richness.</title>
        <authorList>
            <person name="Chen-Liaw A."/>
        </authorList>
    </citation>
    <scope>NUCLEOTIDE SEQUENCE</scope>
    <source>
        <strain evidence="1">RTP21484st1_H8_RTP21484_190118</strain>
    </source>
</reference>
<proteinExistence type="predicted"/>
<accession>A0AAW6ITL9</accession>
<dbReference type="RefSeq" id="WP_272842176.1">
    <property type="nucleotide sequence ID" value="NZ_JAQQPO010000055.1"/>
</dbReference>
<sequence>MAKYNNVKIDGYDSKKEYRRAKDLKLLEKKGIITGLQEQVKFELISPQYHFYEVQGARKTLHKKKLIERGVYYIADFVYYRDGEYIVEDTKGVRTKEYIIKRKLMLYIHGIKIKEV</sequence>
<dbReference type="Pfam" id="PF06356">
    <property type="entry name" value="DUF1064"/>
    <property type="match status" value="1"/>
</dbReference>
<evidence type="ECO:0000313" key="1">
    <source>
        <dbReference type="EMBL" id="MDC7961717.1"/>
    </source>
</evidence>
<protein>
    <submittedName>
        <fullName evidence="1">DUF1064 domain-containing protein</fullName>
    </submittedName>
</protein>
<dbReference type="AlphaFoldDB" id="A0AAW6ITL9"/>
<dbReference type="Proteomes" id="UP001215078">
    <property type="component" value="Unassembled WGS sequence"/>
</dbReference>
<organism evidence="1 2">
    <name type="scientific">Bacteroides ovatus</name>
    <dbReference type="NCBI Taxonomy" id="28116"/>
    <lineage>
        <taxon>Bacteria</taxon>
        <taxon>Pseudomonadati</taxon>
        <taxon>Bacteroidota</taxon>
        <taxon>Bacteroidia</taxon>
        <taxon>Bacteroidales</taxon>
        <taxon>Bacteroidaceae</taxon>
        <taxon>Bacteroides</taxon>
    </lineage>
</organism>